<dbReference type="GO" id="GO:0015979">
    <property type="term" value="P:photosynthesis"/>
    <property type="evidence" value="ECO:0007669"/>
    <property type="project" value="UniProtKB-UniRule"/>
</dbReference>
<evidence type="ECO:0000256" key="2">
    <source>
        <dbReference type="ARBA" id="ARBA00008198"/>
    </source>
</evidence>
<evidence type="ECO:0000256" key="10">
    <source>
        <dbReference type="HAMAP-Rule" id="MF_00437"/>
    </source>
</evidence>
<comment type="subcellular location">
    <subcellularLocation>
        <location evidence="9">Plastid thylakoid membrane</location>
        <topology evidence="9">Multi-pass membrane protein</topology>
    </subcellularLocation>
    <subcellularLocation>
        <location evidence="10">Plastid</location>
        <location evidence="10">Chloroplast thylakoid membrane</location>
        <topology evidence="10">Multi-pass membrane protein</topology>
    </subcellularLocation>
</comment>
<keyword evidence="8 10" id="KW-0472">Membrane</keyword>
<accession>A0A481ZKG5</accession>
<feature type="transmembrane region" description="Helical" evidence="10">
    <location>
        <begin position="63"/>
        <end position="83"/>
    </location>
</feature>
<evidence type="ECO:0000256" key="4">
    <source>
        <dbReference type="ARBA" id="ARBA00022531"/>
    </source>
</evidence>
<comment type="function">
    <text evidence="1 10">Seems to be required for the assembly of the photosystem I complex.</text>
</comment>
<reference evidence="11" key="1">
    <citation type="journal article" date="2019" name="J. ISSAAS">
        <title>The Unique Evolutionary Trajectory 1 and Dynamic Conformations of DR and IR/DR coexisting Plastomes of the Early Vascular Plant Selaginellaceae (Lycophyte).</title>
        <authorList>
            <person name="Zhang H.-R."/>
            <person name="Xiang Q.-P."/>
            <person name="Zhang X.-C."/>
        </authorList>
    </citation>
    <scope>NUCLEOTIDE SEQUENCE</scope>
</reference>
<evidence type="ECO:0000256" key="1">
    <source>
        <dbReference type="ARBA" id="ARBA00002862"/>
    </source>
</evidence>
<evidence type="ECO:0000256" key="3">
    <source>
        <dbReference type="ARBA" id="ARBA00015395"/>
    </source>
</evidence>
<dbReference type="GO" id="GO:0009522">
    <property type="term" value="C:photosystem I"/>
    <property type="evidence" value="ECO:0007669"/>
    <property type="project" value="InterPro"/>
</dbReference>
<evidence type="ECO:0000256" key="5">
    <source>
        <dbReference type="ARBA" id="ARBA00022692"/>
    </source>
</evidence>
<dbReference type="GO" id="GO:0009535">
    <property type="term" value="C:chloroplast thylakoid membrane"/>
    <property type="evidence" value="ECO:0007669"/>
    <property type="project" value="UniProtKB-SubCell"/>
</dbReference>
<feature type="transmembrane region" description="Helical" evidence="10">
    <location>
        <begin position="21"/>
        <end position="43"/>
    </location>
</feature>
<comment type="similarity">
    <text evidence="2 10">Belongs to the Ycf4 family.</text>
</comment>
<dbReference type="PANTHER" id="PTHR33288:SF4">
    <property type="entry name" value="PHOTOSYSTEM I ASSEMBLY PROTEIN YCF4"/>
    <property type="match status" value="1"/>
</dbReference>
<keyword evidence="11" id="KW-0150">Chloroplast</keyword>
<protein>
    <recommendedName>
        <fullName evidence="3 10">Photosystem I assembly protein Ycf4</fullName>
    </recommendedName>
</protein>
<evidence type="ECO:0000256" key="8">
    <source>
        <dbReference type="ARBA" id="ARBA00023136"/>
    </source>
</evidence>
<dbReference type="EMBL" id="MK156800">
    <property type="protein sequence ID" value="QBL02093.1"/>
    <property type="molecule type" value="Genomic_DNA"/>
</dbReference>
<dbReference type="Pfam" id="PF02392">
    <property type="entry name" value="Ycf4"/>
    <property type="match status" value="1"/>
</dbReference>
<evidence type="ECO:0000256" key="6">
    <source>
        <dbReference type="ARBA" id="ARBA00022989"/>
    </source>
</evidence>
<evidence type="ECO:0000313" key="11">
    <source>
        <dbReference type="EMBL" id="QBL02093.1"/>
    </source>
</evidence>
<dbReference type="PANTHER" id="PTHR33288">
    <property type="match status" value="1"/>
</dbReference>
<evidence type="ECO:0000256" key="9">
    <source>
        <dbReference type="ARBA" id="ARBA00046286"/>
    </source>
</evidence>
<dbReference type="GeneID" id="39710895"/>
<organism evidence="11">
    <name type="scientific">Selaginella lyallii</name>
    <dbReference type="NCBI Taxonomy" id="137159"/>
    <lineage>
        <taxon>Eukaryota</taxon>
        <taxon>Viridiplantae</taxon>
        <taxon>Streptophyta</taxon>
        <taxon>Embryophyta</taxon>
        <taxon>Tracheophyta</taxon>
        <taxon>Lycopodiopsida</taxon>
        <taxon>Selaginellales</taxon>
        <taxon>Selaginellaceae</taxon>
        <taxon>Selaginella</taxon>
    </lineage>
</organism>
<dbReference type="HAMAP" id="MF_00437">
    <property type="entry name" value="Ycf4"/>
    <property type="match status" value="1"/>
</dbReference>
<proteinExistence type="inferred from homology"/>
<dbReference type="RefSeq" id="YP_009582650.1">
    <property type="nucleotide sequence ID" value="NC_041556.1"/>
</dbReference>
<sequence>MNQQEGLSVEPVDGYRRASHLFWACVTLLGALGFFLVGISSYLGWDITPLLPSQQIHFVPQGVVMSFYGIAGIFFSFYLWCTISRNVGSGDDRYDRQAGVITMSRWGFPGDSRRIHNRVPIENVKAIRMEFLEGIYPRSVVSMRLEGQQSIPLTRPSEYQTLLDTERRAAEPARFLGVPIEGFDRRERE</sequence>
<name>A0A481ZKG5_9TRAC</name>
<evidence type="ECO:0000256" key="7">
    <source>
        <dbReference type="ARBA" id="ARBA00023078"/>
    </source>
</evidence>
<keyword evidence="4 10" id="KW-0602">Photosynthesis</keyword>
<keyword evidence="5 10" id="KW-0812">Transmembrane</keyword>
<dbReference type="AlphaFoldDB" id="A0A481ZKG5"/>
<geneLocation type="chloroplast" evidence="11"/>
<dbReference type="InterPro" id="IPR003359">
    <property type="entry name" value="PSI_Ycf4_assembly"/>
</dbReference>
<gene>
    <name evidence="10 11" type="primary">ycf4</name>
</gene>
<keyword evidence="7 10" id="KW-0793">Thylakoid</keyword>
<keyword evidence="6 10" id="KW-1133">Transmembrane helix</keyword>
<keyword evidence="11" id="KW-0934">Plastid</keyword>